<feature type="transmembrane region" description="Helical" evidence="1">
    <location>
        <begin position="71"/>
        <end position="93"/>
    </location>
</feature>
<dbReference type="AlphaFoldDB" id="A0A0L8GQ45"/>
<name>A0A0L8GQ45_OCTBM</name>
<accession>A0A0L8GQ45</accession>
<feature type="transmembrane region" description="Helical" evidence="1">
    <location>
        <begin position="44"/>
        <end position="65"/>
    </location>
</feature>
<evidence type="ECO:0008006" key="3">
    <source>
        <dbReference type="Google" id="ProtNLM"/>
    </source>
</evidence>
<evidence type="ECO:0000313" key="2">
    <source>
        <dbReference type="EMBL" id="KOF78949.1"/>
    </source>
</evidence>
<gene>
    <name evidence="2" type="ORF">OCBIM_22030114mg</name>
</gene>
<keyword evidence="1" id="KW-1133">Transmembrane helix</keyword>
<keyword evidence="1" id="KW-0472">Membrane</keyword>
<protein>
    <recommendedName>
        <fullName evidence="3">Transmembrane protein</fullName>
    </recommendedName>
</protein>
<sequence>MLPTGLSTSLGDGTCHHAFIEMPTTINAQATTPLTRIHTNKPKLFFFVSSTILFSVVVLCSPLLLSTLARASVKAFVCAGVYIHVCVCLVTMVEGCWWG</sequence>
<dbReference type="EMBL" id="KQ420892">
    <property type="protein sequence ID" value="KOF78949.1"/>
    <property type="molecule type" value="Genomic_DNA"/>
</dbReference>
<organism evidence="2">
    <name type="scientific">Octopus bimaculoides</name>
    <name type="common">California two-spotted octopus</name>
    <dbReference type="NCBI Taxonomy" id="37653"/>
    <lineage>
        <taxon>Eukaryota</taxon>
        <taxon>Metazoa</taxon>
        <taxon>Spiralia</taxon>
        <taxon>Lophotrochozoa</taxon>
        <taxon>Mollusca</taxon>
        <taxon>Cephalopoda</taxon>
        <taxon>Coleoidea</taxon>
        <taxon>Octopodiformes</taxon>
        <taxon>Octopoda</taxon>
        <taxon>Incirrata</taxon>
        <taxon>Octopodidae</taxon>
        <taxon>Octopus</taxon>
    </lineage>
</organism>
<proteinExistence type="predicted"/>
<keyword evidence="1" id="KW-0812">Transmembrane</keyword>
<evidence type="ECO:0000256" key="1">
    <source>
        <dbReference type="SAM" id="Phobius"/>
    </source>
</evidence>
<reference evidence="2" key="1">
    <citation type="submission" date="2015-07" db="EMBL/GenBank/DDBJ databases">
        <title>MeaNS - Measles Nucleotide Surveillance Program.</title>
        <authorList>
            <person name="Tran T."/>
            <person name="Druce J."/>
        </authorList>
    </citation>
    <scope>NUCLEOTIDE SEQUENCE</scope>
    <source>
        <strain evidence="2">UCB-OBI-ISO-001</strain>
        <tissue evidence="2">Gonad</tissue>
    </source>
</reference>